<dbReference type="GO" id="GO:0005730">
    <property type="term" value="C:nucleolus"/>
    <property type="evidence" value="ECO:0007669"/>
    <property type="project" value="TreeGrafter"/>
</dbReference>
<feature type="compositionally biased region" description="Basic and acidic residues" evidence="3">
    <location>
        <begin position="321"/>
        <end position="337"/>
    </location>
</feature>
<evidence type="ECO:0000313" key="5">
    <source>
        <dbReference type="EnsemblMetazoa" id="ADIR008212-PA"/>
    </source>
</evidence>
<dbReference type="Proteomes" id="UP000075884">
    <property type="component" value="Unassembled WGS sequence"/>
</dbReference>
<feature type="compositionally biased region" description="Basic and acidic residues" evidence="3">
    <location>
        <begin position="194"/>
        <end position="205"/>
    </location>
</feature>
<dbReference type="Pfam" id="PF12936">
    <property type="entry name" value="Kri1_C"/>
    <property type="match status" value="1"/>
</dbReference>
<proteinExistence type="inferred from homology"/>
<dbReference type="InterPro" id="IPR024626">
    <property type="entry name" value="Kri1-like_C"/>
</dbReference>
<feature type="region of interest" description="Disordered" evidence="3">
    <location>
        <begin position="592"/>
        <end position="751"/>
    </location>
</feature>
<feature type="compositionally biased region" description="Basic residues" evidence="3">
    <location>
        <begin position="703"/>
        <end position="712"/>
    </location>
</feature>
<dbReference type="AlphaFoldDB" id="A0A182NKN2"/>
<sequence>MSGKIKLFDESDQEDTEHVKFRTNHSYAKHYDEFRKKEILGQLKNLREEVGSSDSSDDETTDDEIVDPDFDKEFFRTLAFLKRKDKGKYTENPTFFENVKPIEEVALTKRHHKEKPMTVKDYERKVMLEKGGVFEDEEEDGAQEAQRAQSPTLVEEERKIKDEIKQALSKVGDDDSDEEETKQAKGGGLLKQRIKSEAETEKEQSDYIQWLTDKKAVEPPTEEVKVLEPLKHFWSSEKLSREDAFLKDYILNKRFVQTSGEVPTYDEIVATSEDEEELEKQEEYERKYNFRFEEPDTEFIKQYPRAVDDSVRVEHNKRKEQRQALKERKQKEKEQQRRELEELKAIKLREIREKIQRLKEIAATDNLAMDVDDLESEFDPDEHDRRMQRMFNDEYYGVDEGDQKPEFPELDEELGIENYDVERVNDELDEVPHCEYDDFVMDCDYEEAAKSAKETHQQELLEATRTGKKKGRRQSKFREVLKAEKPLFDPEDEKTYGEYIDEYYKLDYEDMIGDVPCRFRYVETVPNDFGLSIEEILKANTRDLNKWASVKKAVQLRPKHVEQNEVALYRRRAANETMKRKLLPSLFIEEDADEEEDEDIRQRKEKISIAAPTSEQNEKPLEKLKKSKKNGGFKEEPVADEEEAKTKQQVAPESSRNNNKKKKIKKEVSDDCSTPPVPSSYDTKPNKNPAKKQDRQPNGIHGNPKHPPKRKWDHPAGNSQPPARFGDKRQHESAGAPYRGRPDKVESAADQRLRAFGLNPTKFHNKKVYGGQPANKRIKFE</sequence>
<feature type="region of interest" description="Disordered" evidence="3">
    <location>
        <begin position="130"/>
        <end position="205"/>
    </location>
</feature>
<dbReference type="VEuPathDB" id="VectorBase:ADIR008212"/>
<feature type="domain" description="Kri1-like C-terminal" evidence="4">
    <location>
        <begin position="495"/>
        <end position="581"/>
    </location>
</feature>
<dbReference type="GO" id="GO:0030686">
    <property type="term" value="C:90S preribosome"/>
    <property type="evidence" value="ECO:0007669"/>
    <property type="project" value="TreeGrafter"/>
</dbReference>
<dbReference type="GO" id="GO:0000447">
    <property type="term" value="P:endonucleolytic cleavage in ITS1 to separate SSU-rRNA from 5.8S rRNA and LSU-rRNA from tricistronic rRNA transcript (SSU-rRNA, 5.8S rRNA, LSU-rRNA)"/>
    <property type="evidence" value="ECO:0007669"/>
    <property type="project" value="TreeGrafter"/>
</dbReference>
<evidence type="ECO:0000259" key="4">
    <source>
        <dbReference type="Pfam" id="PF12936"/>
    </source>
</evidence>
<dbReference type="PANTHER" id="PTHR14490:SF5">
    <property type="entry name" value="PROTEIN KRI1 HOMOLOG"/>
    <property type="match status" value="1"/>
</dbReference>
<feature type="compositionally biased region" description="Basic and acidic residues" evidence="3">
    <location>
        <begin position="155"/>
        <end position="165"/>
    </location>
</feature>
<protein>
    <recommendedName>
        <fullName evidence="2">Protein KRI1 homolog</fullName>
    </recommendedName>
</protein>
<name>A0A182NKN2_9DIPT</name>
<evidence type="ECO:0000313" key="6">
    <source>
        <dbReference type="Proteomes" id="UP000075884"/>
    </source>
</evidence>
<organism evidence="5 6">
    <name type="scientific">Anopheles dirus</name>
    <dbReference type="NCBI Taxonomy" id="7168"/>
    <lineage>
        <taxon>Eukaryota</taxon>
        <taxon>Metazoa</taxon>
        <taxon>Ecdysozoa</taxon>
        <taxon>Arthropoda</taxon>
        <taxon>Hexapoda</taxon>
        <taxon>Insecta</taxon>
        <taxon>Pterygota</taxon>
        <taxon>Neoptera</taxon>
        <taxon>Endopterygota</taxon>
        <taxon>Diptera</taxon>
        <taxon>Nematocera</taxon>
        <taxon>Culicoidea</taxon>
        <taxon>Culicidae</taxon>
        <taxon>Anophelinae</taxon>
        <taxon>Anopheles</taxon>
    </lineage>
</organism>
<evidence type="ECO:0000256" key="1">
    <source>
        <dbReference type="ARBA" id="ARBA00007473"/>
    </source>
</evidence>
<comment type="similarity">
    <text evidence="1">Belongs to the KRI1 family.</text>
</comment>
<dbReference type="Pfam" id="PF05178">
    <property type="entry name" value="Kri1"/>
    <property type="match status" value="1"/>
</dbReference>
<evidence type="ECO:0000256" key="2">
    <source>
        <dbReference type="ARBA" id="ARBA00017294"/>
    </source>
</evidence>
<reference evidence="5" key="2">
    <citation type="submission" date="2020-05" db="UniProtKB">
        <authorList>
            <consortium name="EnsemblMetazoa"/>
        </authorList>
    </citation>
    <scope>IDENTIFICATION</scope>
    <source>
        <strain evidence="5">WRAIR2</strain>
    </source>
</reference>
<reference evidence="6" key="1">
    <citation type="submission" date="2013-03" db="EMBL/GenBank/DDBJ databases">
        <title>The Genome Sequence of Anopheles dirus WRAIR2.</title>
        <authorList>
            <consortium name="The Broad Institute Genomics Platform"/>
            <person name="Neafsey D.E."/>
            <person name="Walton C."/>
            <person name="Walker B."/>
            <person name="Young S.K."/>
            <person name="Zeng Q."/>
            <person name="Gargeya S."/>
            <person name="Fitzgerald M."/>
            <person name="Haas B."/>
            <person name="Abouelleil A."/>
            <person name="Allen A.W."/>
            <person name="Alvarado L."/>
            <person name="Arachchi H.M."/>
            <person name="Berlin A.M."/>
            <person name="Chapman S.B."/>
            <person name="Gainer-Dewar J."/>
            <person name="Goldberg J."/>
            <person name="Griggs A."/>
            <person name="Gujja S."/>
            <person name="Hansen M."/>
            <person name="Howarth C."/>
            <person name="Imamovic A."/>
            <person name="Ireland A."/>
            <person name="Larimer J."/>
            <person name="McCowan C."/>
            <person name="Murphy C."/>
            <person name="Pearson M."/>
            <person name="Poon T.W."/>
            <person name="Priest M."/>
            <person name="Roberts A."/>
            <person name="Saif S."/>
            <person name="Shea T."/>
            <person name="Sisk P."/>
            <person name="Sykes S."/>
            <person name="Wortman J."/>
            <person name="Nusbaum C."/>
            <person name="Birren B."/>
        </authorList>
    </citation>
    <scope>NUCLEOTIDE SEQUENCE [LARGE SCALE GENOMIC DNA]</scope>
    <source>
        <strain evidence="6">WRAIR2</strain>
    </source>
</reference>
<feature type="region of interest" description="Disordered" evidence="3">
    <location>
        <begin position="311"/>
        <end position="337"/>
    </location>
</feature>
<dbReference type="InterPro" id="IPR018034">
    <property type="entry name" value="Kri1"/>
</dbReference>
<accession>A0A182NKN2</accession>
<evidence type="ECO:0000256" key="3">
    <source>
        <dbReference type="SAM" id="MobiDB-lite"/>
    </source>
</evidence>
<dbReference type="EnsemblMetazoa" id="ADIR008212-RA">
    <property type="protein sequence ID" value="ADIR008212-PA"/>
    <property type="gene ID" value="ADIR008212"/>
</dbReference>
<dbReference type="PANTHER" id="PTHR14490">
    <property type="entry name" value="ZINC FINGER, ZZ TYPE"/>
    <property type="match status" value="1"/>
</dbReference>
<feature type="compositionally biased region" description="Basic and acidic residues" evidence="3">
    <location>
        <begin position="740"/>
        <end position="751"/>
    </location>
</feature>
<keyword evidence="6" id="KW-1185">Reference proteome</keyword>
<dbReference type="STRING" id="7168.A0A182NKN2"/>
<feature type="compositionally biased region" description="Polar residues" evidence="3">
    <location>
        <begin position="647"/>
        <end position="656"/>
    </location>
</feature>
<feature type="region of interest" description="Disordered" evidence="3">
    <location>
        <begin position="762"/>
        <end position="781"/>
    </location>
</feature>